<dbReference type="Proteomes" id="UP000236544">
    <property type="component" value="Unassembled WGS sequence"/>
</dbReference>
<feature type="region of interest" description="Disordered" evidence="1">
    <location>
        <begin position="142"/>
        <end position="167"/>
    </location>
</feature>
<dbReference type="InterPro" id="IPR040025">
    <property type="entry name" value="Znf622/Rei1/Reh1"/>
</dbReference>
<evidence type="ECO:0000259" key="2">
    <source>
        <dbReference type="PROSITE" id="PS00028"/>
    </source>
</evidence>
<gene>
    <name evidence="3" type="ORF">LAQU0_S01e02784g</name>
</gene>
<dbReference type="PROSITE" id="PS00028">
    <property type="entry name" value="ZINC_FINGER_C2H2_1"/>
    <property type="match status" value="1"/>
</dbReference>
<dbReference type="Pfam" id="PF12756">
    <property type="entry name" value="zf-C2H2_2"/>
    <property type="match status" value="1"/>
</dbReference>
<dbReference type="GO" id="GO:0042273">
    <property type="term" value="P:ribosomal large subunit biogenesis"/>
    <property type="evidence" value="ECO:0007669"/>
    <property type="project" value="TreeGrafter"/>
</dbReference>
<dbReference type="EMBL" id="LN890560">
    <property type="protein sequence ID" value="CUS20268.1"/>
    <property type="molecule type" value="Genomic_DNA"/>
</dbReference>
<feature type="domain" description="C2H2-type" evidence="2">
    <location>
        <begin position="8"/>
        <end position="30"/>
    </location>
</feature>
<dbReference type="AlphaFoldDB" id="A0A0P1KNW3"/>
<dbReference type="GO" id="GO:0030687">
    <property type="term" value="C:preribosome, large subunit precursor"/>
    <property type="evidence" value="ECO:0007669"/>
    <property type="project" value="TreeGrafter"/>
</dbReference>
<feature type="region of interest" description="Disordered" evidence="1">
    <location>
        <begin position="81"/>
        <end position="118"/>
    </location>
</feature>
<proteinExistence type="predicted"/>
<evidence type="ECO:0000256" key="1">
    <source>
        <dbReference type="SAM" id="MobiDB-lite"/>
    </source>
</evidence>
<dbReference type="PANTHER" id="PTHR13182:SF8">
    <property type="entry name" value="CYTOPLASMIC 60S SUBUNIT BIOGENESIS FACTOR ZNF622"/>
    <property type="match status" value="1"/>
</dbReference>
<sequence>MSEAIFTCNSCMIQFRSSDQQRYHMKTEWHRYNLKRRISQLPPISADVFAEKLQISERAKELNQVDEFGFPILKPKAPRYKRDDGVDLGKLQRRRNRRLREENHERSVSPTPSVASQISKLSVNSNEVHTDFDEEKSYEYGFTTDSNNEYNSSDLESTSEELSEDEAPPERLSITDCIFCKAQNKEVERNLKHMFASHGLYLPERSYLTDLTGLLNFLIDIIVVANECLCCSFKGSSLQSIRAHIASKGHSRLPYETKEERRRVAGFYDFSLEDEEQPHVNRGSGKSVTFEAESHSGSEEAAPNDTDEINSNYTHAEVDDTGVELTLPSGSRAGHRSMRRIYRQNLPLPPMAPDGNRTLSVGDRRFFGGVTDKTMKKNDKKSQQIERQVMNRDIRNQAKRGNFQTHYRDELLQ</sequence>
<feature type="region of interest" description="Disordered" evidence="1">
    <location>
        <begin position="391"/>
        <end position="413"/>
    </location>
</feature>
<name>A0A0P1KNW3_9SACH</name>
<evidence type="ECO:0000313" key="4">
    <source>
        <dbReference type="Proteomes" id="UP000236544"/>
    </source>
</evidence>
<dbReference type="OrthoDB" id="19329at2759"/>
<dbReference type="InterPro" id="IPR036236">
    <property type="entry name" value="Znf_C2H2_sf"/>
</dbReference>
<organism evidence="3 4">
    <name type="scientific">Lachancea quebecensis</name>
    <dbReference type="NCBI Taxonomy" id="1654605"/>
    <lineage>
        <taxon>Eukaryota</taxon>
        <taxon>Fungi</taxon>
        <taxon>Dikarya</taxon>
        <taxon>Ascomycota</taxon>
        <taxon>Saccharomycotina</taxon>
        <taxon>Saccharomycetes</taxon>
        <taxon>Saccharomycetales</taxon>
        <taxon>Saccharomycetaceae</taxon>
        <taxon>Lachancea</taxon>
    </lineage>
</organism>
<reference evidence="4" key="1">
    <citation type="submission" date="2015-10" db="EMBL/GenBank/DDBJ databases">
        <authorList>
            <person name="Devillers H."/>
        </authorList>
    </citation>
    <scope>NUCLEOTIDE SEQUENCE [LARGE SCALE GENOMIC DNA]</scope>
</reference>
<dbReference type="SUPFAM" id="SSF57667">
    <property type="entry name" value="beta-beta-alpha zinc fingers"/>
    <property type="match status" value="1"/>
</dbReference>
<accession>A0A0P1KNW3</accession>
<protein>
    <submittedName>
        <fullName evidence="3">LAQU0S01e02784g1_1</fullName>
    </submittedName>
</protein>
<keyword evidence="4" id="KW-1185">Reference proteome</keyword>
<feature type="region of interest" description="Disordered" evidence="1">
    <location>
        <begin position="276"/>
        <end position="308"/>
    </location>
</feature>
<feature type="compositionally biased region" description="Polar residues" evidence="1">
    <location>
        <begin position="108"/>
        <end position="118"/>
    </location>
</feature>
<dbReference type="InterPro" id="IPR013087">
    <property type="entry name" value="Znf_C2H2_type"/>
</dbReference>
<feature type="compositionally biased region" description="Acidic residues" evidence="1">
    <location>
        <begin position="157"/>
        <end position="167"/>
    </location>
</feature>
<dbReference type="InterPro" id="IPR041661">
    <property type="entry name" value="ZN622/Rei1/Reh1_Znf-C2H2"/>
</dbReference>
<evidence type="ECO:0000313" key="3">
    <source>
        <dbReference type="EMBL" id="CUS20268.1"/>
    </source>
</evidence>
<dbReference type="PANTHER" id="PTHR13182">
    <property type="entry name" value="ZINC FINGER PROTEIN 622"/>
    <property type="match status" value="1"/>
</dbReference>